<evidence type="ECO:0000313" key="2">
    <source>
        <dbReference type="Proteomes" id="UP000660729"/>
    </source>
</evidence>
<dbReference type="PANTHER" id="PTHR14187">
    <property type="entry name" value="ALPHA KINASE/ELONGATION FACTOR 2 KINASE"/>
    <property type="match status" value="1"/>
</dbReference>
<comment type="caution">
    <text evidence="1">The sequence shown here is derived from an EMBL/GenBank/DDBJ whole genome shotgun (WGS) entry which is preliminary data.</text>
</comment>
<dbReference type="CDD" id="cd10170">
    <property type="entry name" value="ASKHA_NBD_HSP70"/>
    <property type="match status" value="1"/>
</dbReference>
<dbReference type="AlphaFoldDB" id="A0A8H6RMP4"/>
<dbReference type="InterPro" id="IPR043129">
    <property type="entry name" value="ATPase_NBD"/>
</dbReference>
<dbReference type="PANTHER" id="PTHR14187:SF5">
    <property type="entry name" value="HEAT SHOCK 70 KDA PROTEIN 12A"/>
    <property type="match status" value="1"/>
</dbReference>
<keyword evidence="2" id="KW-1185">Reference proteome</keyword>
<protein>
    <submittedName>
        <fullName evidence="1">Uncharacterized protein</fullName>
    </submittedName>
</protein>
<gene>
    <name evidence="1" type="ORF">HII31_03917</name>
</gene>
<sequence>MKHRKRASVNQSTDIHMHEWSVRVSPLHLSAAFFAAPHHNIALVNTLEKPLRKAASTTLINFALLFCTRQSSNGSAKDLSSSSATRAWPRCYHLLAHDLTPTRKLFQRPFQQLHKSCSASVNIPNMASSGRNWKRFITLDVGTTKLSSAFFISDEDTSPDERQVYDAQLGYSSTETTSTLAFTTNASGRVDVHWGPEIEDKLESGALQLDDCINLIKLSLYQNHETTSLASKVDKKLRDVGITKQRALELWFAAILKKIKSQISTHYAYSNRFTPQQIDSMKVVLFLSVPEMWHAPCNRVMSEAARNTGECDALQLVYEGQASTAYYLHHMVVPSQAQFVAGQEFIVADAGGGTMDINRYVIGKNSNAGASASLMKTAPSAGGLLGSEMVDESFWTWLKKNIEKKEGGLDAHLQKMGLTELEFETQAKVEFSAHKKIFRTGTTSTRHVHIEGKPTATKKHWSFKLTLAHMRSFFDPIINGNIALIQSLDRSSVTKILIAGGFGQSGYFMDRLNQTFGTKVARVTTSQATAHHPVARGIAMRYHDIIDIKVDTTDCFGIGQAEPYDQKKHPDGVFQGGEEFFDKARDAWSVGTRGKKNPLVVSKSPYYHDDWVYDRWRSMTTFGHARASTTVIWQSAVIHQNDTTPREMQIYWAEKPIPDSSNIYIWAGEGGFAHGIQKWGAPLTAPVPNMNALGYQLTEVGQKIPEHAEAPDDEAMDIETETIWAYEVYWRITLTFRGANVGVKWQQALPKIKCAKPGVPDRDFVTLLDDELIDSAWSPMVRA</sequence>
<dbReference type="Gene3D" id="3.30.420.40">
    <property type="match status" value="2"/>
</dbReference>
<dbReference type="OrthoDB" id="3630997at2759"/>
<accession>A0A8H6RMP4</accession>
<reference evidence="1" key="1">
    <citation type="submission" date="2020-04" db="EMBL/GenBank/DDBJ databases">
        <title>Draft genome resource of the tomato pathogen Pseudocercospora fuligena.</title>
        <authorList>
            <person name="Zaccaron A."/>
        </authorList>
    </citation>
    <scope>NUCLEOTIDE SEQUENCE</scope>
    <source>
        <strain evidence="1">PF001</strain>
    </source>
</reference>
<organism evidence="1 2">
    <name type="scientific">Pseudocercospora fuligena</name>
    <dbReference type="NCBI Taxonomy" id="685502"/>
    <lineage>
        <taxon>Eukaryota</taxon>
        <taxon>Fungi</taxon>
        <taxon>Dikarya</taxon>
        <taxon>Ascomycota</taxon>
        <taxon>Pezizomycotina</taxon>
        <taxon>Dothideomycetes</taxon>
        <taxon>Dothideomycetidae</taxon>
        <taxon>Mycosphaerellales</taxon>
        <taxon>Mycosphaerellaceae</taxon>
        <taxon>Pseudocercospora</taxon>
    </lineage>
</organism>
<evidence type="ECO:0000313" key="1">
    <source>
        <dbReference type="EMBL" id="KAF7194655.1"/>
    </source>
</evidence>
<name>A0A8H6RMP4_9PEZI</name>
<dbReference type="SUPFAM" id="SSF53067">
    <property type="entry name" value="Actin-like ATPase domain"/>
    <property type="match status" value="1"/>
</dbReference>
<dbReference type="Proteomes" id="UP000660729">
    <property type="component" value="Unassembled WGS sequence"/>
</dbReference>
<proteinExistence type="predicted"/>
<dbReference type="EMBL" id="JABCIY010000056">
    <property type="protein sequence ID" value="KAF7194655.1"/>
    <property type="molecule type" value="Genomic_DNA"/>
</dbReference>
<dbReference type="Gene3D" id="3.90.640.10">
    <property type="entry name" value="Actin, Chain A, domain 4"/>
    <property type="match status" value="1"/>
</dbReference>